<comment type="caution">
    <text evidence="3">The sequence shown here is derived from an EMBL/GenBank/DDBJ whole genome shotgun (WGS) entry which is preliminary data.</text>
</comment>
<accession>A0AAE1QW73</accession>
<feature type="region of interest" description="Disordered" evidence="1">
    <location>
        <begin position="1"/>
        <end position="80"/>
    </location>
</feature>
<evidence type="ECO:0000313" key="3">
    <source>
        <dbReference type="EMBL" id="KAK4340384.1"/>
    </source>
</evidence>
<reference evidence="3" key="1">
    <citation type="submission" date="2023-12" db="EMBL/GenBank/DDBJ databases">
        <title>Genome assembly of Anisodus tanguticus.</title>
        <authorList>
            <person name="Wang Y.-J."/>
        </authorList>
    </citation>
    <scope>NUCLEOTIDE SEQUENCE</scope>
    <source>
        <strain evidence="3">KB-2021</strain>
        <tissue evidence="3">Leaf</tissue>
    </source>
</reference>
<dbReference type="InterPro" id="IPR035979">
    <property type="entry name" value="RBD_domain_sf"/>
</dbReference>
<dbReference type="Proteomes" id="UP001291623">
    <property type="component" value="Unassembled WGS sequence"/>
</dbReference>
<evidence type="ECO:0000259" key="2">
    <source>
        <dbReference type="Pfam" id="PF04059"/>
    </source>
</evidence>
<dbReference type="Gene3D" id="3.30.70.330">
    <property type="match status" value="1"/>
</dbReference>
<proteinExistence type="predicted"/>
<evidence type="ECO:0000313" key="4">
    <source>
        <dbReference type="Proteomes" id="UP001291623"/>
    </source>
</evidence>
<dbReference type="InterPro" id="IPR012677">
    <property type="entry name" value="Nucleotide-bd_a/b_plait_sf"/>
</dbReference>
<gene>
    <name evidence="3" type="ORF">RND71_041846</name>
</gene>
<dbReference type="AlphaFoldDB" id="A0AAE1QW73"/>
<feature type="compositionally biased region" description="Low complexity" evidence="1">
    <location>
        <begin position="22"/>
        <end position="41"/>
    </location>
</feature>
<dbReference type="GO" id="GO:0003676">
    <property type="term" value="F:nucleic acid binding"/>
    <property type="evidence" value="ECO:0007669"/>
    <property type="project" value="InterPro"/>
</dbReference>
<feature type="domain" description="Mei2-like C-terminal RNA recognition motif" evidence="2">
    <location>
        <begin position="125"/>
        <end position="235"/>
    </location>
</feature>
<name>A0AAE1QW73_9SOLA</name>
<evidence type="ECO:0000256" key="1">
    <source>
        <dbReference type="SAM" id="MobiDB-lite"/>
    </source>
</evidence>
<keyword evidence="4" id="KW-1185">Reference proteome</keyword>
<dbReference type="SUPFAM" id="SSF54928">
    <property type="entry name" value="RNA-binding domain, RBD"/>
    <property type="match status" value="1"/>
</dbReference>
<dbReference type="Pfam" id="PF04059">
    <property type="entry name" value="RRM_2"/>
    <property type="match status" value="1"/>
</dbReference>
<protein>
    <recommendedName>
        <fullName evidence="2">Mei2-like C-terminal RNA recognition motif domain-containing protein</fullName>
    </recommendedName>
</protein>
<dbReference type="EMBL" id="JAVYJV010000023">
    <property type="protein sequence ID" value="KAK4340384.1"/>
    <property type="molecule type" value="Genomic_DNA"/>
</dbReference>
<sequence>MPYHFSAPPPPPSLLPPPPCPTVDAPPQESVPSSVSTRVPRNIPPRVVKARENSRHRTPPRMRSNVDVPRQRGRSGFGRKSCSNEGFVCQRRGVCYGKYWGEHNGLKKHDVIPLSCSQKNNTTTTTVMIKNIPYDYKREMLMQFLDEYCLVENQKATDSKGQHVVSAYDFLYLPMDFKSKSGKGYAFVNFTDHRTVWKFFCAFNEKINVFPRSYRAVKIVTAKIQGKESLVKRFKETKFQCESQEFLPVWFSPPRNGSGESVQMITVGKYVALFLSLPVEDLLLILVWSVALLTESCSYLQICVGDLKKTTAKTFRLLHR</sequence>
<feature type="compositionally biased region" description="Pro residues" evidence="1">
    <location>
        <begin position="7"/>
        <end position="21"/>
    </location>
</feature>
<dbReference type="InterPro" id="IPR007201">
    <property type="entry name" value="Mei2-like_Rrm_C"/>
</dbReference>
<organism evidence="3 4">
    <name type="scientific">Anisodus tanguticus</name>
    <dbReference type="NCBI Taxonomy" id="243964"/>
    <lineage>
        <taxon>Eukaryota</taxon>
        <taxon>Viridiplantae</taxon>
        <taxon>Streptophyta</taxon>
        <taxon>Embryophyta</taxon>
        <taxon>Tracheophyta</taxon>
        <taxon>Spermatophyta</taxon>
        <taxon>Magnoliopsida</taxon>
        <taxon>eudicotyledons</taxon>
        <taxon>Gunneridae</taxon>
        <taxon>Pentapetalae</taxon>
        <taxon>asterids</taxon>
        <taxon>lamiids</taxon>
        <taxon>Solanales</taxon>
        <taxon>Solanaceae</taxon>
        <taxon>Solanoideae</taxon>
        <taxon>Hyoscyameae</taxon>
        <taxon>Anisodus</taxon>
    </lineage>
</organism>